<sequence length="255" mass="29559">MSYRDLAYTPILGKGISRDMIKAIAIGLYGLDEPIVGENDEFIHCFKWEVQDAQLLARGRKKVNVVYGRHYYTSIYLEPGHNPSEAFVIESVRKHILETAFRRDRCLNGLTEVTRYTYSRLGCDMRPDGAFKVLGNGLALNLWREPKFRTDMDDIGRQITSLDLHNMLYRFVPKEIHPHVEHMIRQYAEQWNRIYEGTPGIIHHFTRQKAAGEQLFITTGNGLTGVTFQFNRVNILDKDTLRPDHNTLSLLKEFT</sequence>
<evidence type="ECO:0000313" key="1">
    <source>
        <dbReference type="EMBL" id="XDJ14660.1"/>
    </source>
</evidence>
<dbReference type="EMBL" id="PQ015378">
    <property type="protein sequence ID" value="XDJ14660.1"/>
    <property type="molecule type" value="Genomic_DNA"/>
</dbReference>
<protein>
    <submittedName>
        <fullName evidence="1">Uncharacterized protein</fullName>
    </submittedName>
</protein>
<name>A0AB39CCS9_9VIRU</name>
<organism evidence="1">
    <name type="scientific">Pseudomonas phage RVTF4</name>
    <dbReference type="NCBI Taxonomy" id="3236931"/>
    <lineage>
        <taxon>Viruses</taxon>
    </lineage>
</organism>
<reference evidence="1" key="1">
    <citation type="submission" date="2024-07" db="EMBL/GenBank/DDBJ databases">
        <authorList>
            <person name="Bringhurst R.M."/>
            <person name="Homer T.E."/>
        </authorList>
    </citation>
    <scope>NUCLEOTIDE SEQUENCE</scope>
</reference>
<accession>A0AB39CCS9</accession>
<proteinExistence type="predicted"/>